<feature type="signal peptide" evidence="1">
    <location>
        <begin position="1"/>
        <end position="29"/>
    </location>
</feature>
<evidence type="ECO:0000313" key="3">
    <source>
        <dbReference type="Proteomes" id="UP000033531"/>
    </source>
</evidence>
<dbReference type="AlphaFoldDB" id="A0A0F4LBT2"/>
<dbReference type="HOGENOM" id="CLU_1084993_0_0_9"/>
<dbReference type="EMBL" id="JXLI01000013">
    <property type="protein sequence ID" value="KJY55768.1"/>
    <property type="molecule type" value="Genomic_DNA"/>
</dbReference>
<sequence>MKFKKIISALLLSITLVGGGLFHAQSVEAALSKKQAIAIIAKDEQNPTSLQMEQTTTTKYRKKTTTTTAQSVFNSQKGLFHIISTTKTGKKTETTEQWVDLDSKRLYSKQKGQWQYDTLPDFLITELNKLKNSKVLKKYNKGIYQEMGKNAKITNNNETYTVKGKVSGKKLLRSTLGMLGQANTKSLLKSFKFSNCKFVYTIKDQKVVSTYVSLKASFAKTMHVRVKQSKSNFGDFNDLQLPDEVKNAPANPLK</sequence>
<name>A0A0F4LBT2_9LACO</name>
<evidence type="ECO:0000313" key="2">
    <source>
        <dbReference type="EMBL" id="KJY55768.1"/>
    </source>
</evidence>
<accession>A0A0F4LBT2</accession>
<feature type="chain" id="PRO_5002472381" evidence="1">
    <location>
        <begin position="30"/>
        <end position="254"/>
    </location>
</feature>
<dbReference type="STRING" id="1218507.JF74_16180"/>
<evidence type="ECO:0000256" key="1">
    <source>
        <dbReference type="SAM" id="SignalP"/>
    </source>
</evidence>
<dbReference type="RefSeq" id="WP_046325543.1">
    <property type="nucleotide sequence ID" value="NZ_JBHTMT010000004.1"/>
</dbReference>
<protein>
    <submittedName>
        <fullName evidence="2">Uncharacterized protein</fullName>
    </submittedName>
</protein>
<dbReference type="PATRIC" id="fig|1218507.3.peg.1812"/>
<comment type="caution">
    <text evidence="2">The sequence shown here is derived from an EMBL/GenBank/DDBJ whole genome shotgun (WGS) entry which is preliminary data.</text>
</comment>
<organism evidence="2 3">
    <name type="scientific">Lactobacillus melliventris</name>
    <dbReference type="NCBI Taxonomy" id="1218507"/>
    <lineage>
        <taxon>Bacteria</taxon>
        <taxon>Bacillati</taxon>
        <taxon>Bacillota</taxon>
        <taxon>Bacilli</taxon>
        <taxon>Lactobacillales</taxon>
        <taxon>Lactobacillaceae</taxon>
        <taxon>Lactobacillus</taxon>
    </lineage>
</organism>
<dbReference type="OrthoDB" id="9960125at2"/>
<gene>
    <name evidence="2" type="ORF">JF74_16180</name>
</gene>
<reference evidence="2 3" key="1">
    <citation type="submission" date="2015-01" db="EMBL/GenBank/DDBJ databases">
        <title>Comparative genomics of the lactic acid bacteria isolated from the honey bee gut.</title>
        <authorList>
            <person name="Ellegaard K.M."/>
            <person name="Tamarit D."/>
            <person name="Javelind E."/>
            <person name="Olofsson T."/>
            <person name="Andersson S.G."/>
            <person name="Vasquez A."/>
        </authorList>
    </citation>
    <scope>NUCLEOTIDE SEQUENCE [LARGE SCALE GENOMIC DNA]</scope>
    <source>
        <strain evidence="2 3">Hma8</strain>
    </source>
</reference>
<keyword evidence="1" id="KW-0732">Signal</keyword>
<dbReference type="Proteomes" id="UP000033531">
    <property type="component" value="Unassembled WGS sequence"/>
</dbReference>
<proteinExistence type="predicted"/>